<keyword evidence="2" id="KW-1185">Reference proteome</keyword>
<sequence length="220" mass="23323">MFVLTIDQQGSRVVGDRVEAFLAVLEGSTDPQPAAGTLSASARRFAPPVRDFERTVGDEVQAVFDDPTAVVDLVLRVLRHGGWSVGIGAGPVELPLPESTRAGAGPAFVLAREAVEAAKSRVRTVPLAVRGRDATAALDAEALLVLTAAVAARRSAEGWQVVDLLDDLGPEARQDDVAARLDISQQAVSKRLRAALWAEELAARPAAGRLLERAEAREHD</sequence>
<reference evidence="1 2" key="1">
    <citation type="submission" date="2019-07" db="EMBL/GenBank/DDBJ databases">
        <title>Whole genome shotgun sequence of Cellulomonas soli NBRC 109434.</title>
        <authorList>
            <person name="Hosoyama A."/>
            <person name="Uohara A."/>
            <person name="Ohji S."/>
            <person name="Ichikawa N."/>
        </authorList>
    </citation>
    <scope>NUCLEOTIDE SEQUENCE [LARGE SCALE GENOMIC DNA]</scope>
    <source>
        <strain evidence="1 2">NBRC 109434</strain>
    </source>
</reference>
<comment type="caution">
    <text evidence="1">The sequence shown here is derived from an EMBL/GenBank/DDBJ whole genome shotgun (WGS) entry which is preliminary data.</text>
</comment>
<proteinExistence type="predicted"/>
<dbReference type="AlphaFoldDB" id="A0A512PAD5"/>
<evidence type="ECO:0000313" key="1">
    <source>
        <dbReference type="EMBL" id="GEP68126.1"/>
    </source>
</evidence>
<dbReference type="OrthoDB" id="5184241at2"/>
<evidence type="ECO:0000313" key="2">
    <source>
        <dbReference type="Proteomes" id="UP000321798"/>
    </source>
</evidence>
<name>A0A512PAD5_9CELL</name>
<organism evidence="1 2">
    <name type="scientific">Cellulomonas soli</name>
    <dbReference type="NCBI Taxonomy" id="931535"/>
    <lineage>
        <taxon>Bacteria</taxon>
        <taxon>Bacillati</taxon>
        <taxon>Actinomycetota</taxon>
        <taxon>Actinomycetes</taxon>
        <taxon>Micrococcales</taxon>
        <taxon>Cellulomonadaceae</taxon>
        <taxon>Cellulomonas</taxon>
    </lineage>
</organism>
<dbReference type="RefSeq" id="WP_146951874.1">
    <property type="nucleotide sequence ID" value="NZ_BAABBJ010000015.1"/>
</dbReference>
<dbReference type="EMBL" id="BKAL01000002">
    <property type="protein sequence ID" value="GEP68126.1"/>
    <property type="molecule type" value="Genomic_DNA"/>
</dbReference>
<evidence type="ECO:0008006" key="3">
    <source>
        <dbReference type="Google" id="ProtNLM"/>
    </source>
</evidence>
<accession>A0A512PAD5</accession>
<dbReference type="Proteomes" id="UP000321798">
    <property type="component" value="Unassembled WGS sequence"/>
</dbReference>
<protein>
    <recommendedName>
        <fullName evidence="3">DNA-binding protein</fullName>
    </recommendedName>
</protein>
<gene>
    <name evidence="1" type="ORF">CSO01_08410</name>
</gene>